<evidence type="ECO:0000256" key="1">
    <source>
        <dbReference type="SAM" id="MobiDB-lite"/>
    </source>
</evidence>
<evidence type="ECO:0000313" key="2">
    <source>
        <dbReference type="EMBL" id="CCG04330.1"/>
    </source>
</evidence>
<dbReference type="EMBL" id="FO117623">
    <property type="protein sequence ID" value="CCG04330.1"/>
    <property type="molecule type" value="Genomic_DNA"/>
</dbReference>
<keyword evidence="3" id="KW-1185">Reference proteome</keyword>
<gene>
    <name evidence="2" type="ordered locus">BLASA_3465</name>
</gene>
<evidence type="ECO:0000313" key="3">
    <source>
        <dbReference type="Proteomes" id="UP000007517"/>
    </source>
</evidence>
<dbReference type="AlphaFoldDB" id="H6RT27"/>
<reference evidence="2 3" key="1">
    <citation type="journal article" date="2012" name="J. Bacteriol.">
        <title>Genome Sequence of Blastococcus saxobsidens DD2, a Stone-Inhabiting Bacterium.</title>
        <authorList>
            <person name="Chouaia B."/>
            <person name="Crotti E."/>
            <person name="Brusetti L."/>
            <person name="Daffonchio D."/>
            <person name="Essoussi I."/>
            <person name="Nouioui I."/>
            <person name="Sbissi I."/>
            <person name="Ghodhbane-Gtari F."/>
            <person name="Gtari M."/>
            <person name="Vacherie B."/>
            <person name="Barbe V."/>
            <person name="Medigue C."/>
            <person name="Gury J."/>
            <person name="Pujic P."/>
            <person name="Normand P."/>
        </authorList>
    </citation>
    <scope>NUCLEOTIDE SEQUENCE [LARGE SCALE GENOMIC DNA]</scope>
    <source>
        <strain evidence="2 3">DD2</strain>
    </source>
</reference>
<feature type="region of interest" description="Disordered" evidence="1">
    <location>
        <begin position="1"/>
        <end position="21"/>
    </location>
</feature>
<proteinExistence type="predicted"/>
<name>H6RT27_BLASD</name>
<dbReference type="Proteomes" id="UP000007517">
    <property type="component" value="Chromosome"/>
</dbReference>
<organism evidence="2 3">
    <name type="scientific">Blastococcus saxobsidens (strain DD2)</name>
    <dbReference type="NCBI Taxonomy" id="1146883"/>
    <lineage>
        <taxon>Bacteria</taxon>
        <taxon>Bacillati</taxon>
        <taxon>Actinomycetota</taxon>
        <taxon>Actinomycetes</taxon>
        <taxon>Geodermatophilales</taxon>
        <taxon>Geodermatophilaceae</taxon>
        <taxon>Blastococcus</taxon>
    </lineage>
</organism>
<dbReference type="KEGG" id="bsd:BLASA_3465"/>
<dbReference type="HOGENOM" id="CLU_2599029_0_0_11"/>
<sequence length="79" mass="8301">MQPQRVPPVAGRTPAGLPWGADATAHAASQIPPWNATVVRLIEACLGGTPVTVSDQRLGARTVHAGRWLRKVLISPSEG</sequence>
<reference evidence="3" key="2">
    <citation type="submission" date="2012-02" db="EMBL/GenBank/DDBJ databases">
        <title>Complete genome sequence of Blastococcus saxobsidens strain DD2.</title>
        <authorList>
            <person name="Genoscope."/>
        </authorList>
    </citation>
    <scope>NUCLEOTIDE SEQUENCE [LARGE SCALE GENOMIC DNA]</scope>
    <source>
        <strain evidence="3">DD2</strain>
    </source>
</reference>
<accession>H6RT27</accession>
<protein>
    <submittedName>
        <fullName evidence="2">Uncharacterized protein</fullName>
    </submittedName>
</protein>